<dbReference type="GO" id="GO:0009450">
    <property type="term" value="P:gamma-aminobutyric acid catabolic process"/>
    <property type="evidence" value="ECO:0007669"/>
    <property type="project" value="TreeGrafter"/>
</dbReference>
<dbReference type="InterPro" id="IPR029510">
    <property type="entry name" value="Ald_DH_CS_GLU"/>
</dbReference>
<dbReference type="Pfam" id="PF00171">
    <property type="entry name" value="Aldedh"/>
    <property type="match status" value="1"/>
</dbReference>
<name>A0AAW1UJR3_9CUCU</name>
<dbReference type="InterPro" id="IPR015590">
    <property type="entry name" value="Aldehyde_DH_dom"/>
</dbReference>
<dbReference type="EC" id="1.2.1.24" evidence="3"/>
<evidence type="ECO:0000313" key="11">
    <source>
        <dbReference type="Proteomes" id="UP001431783"/>
    </source>
</evidence>
<sequence length="513" mass="55732">MILYRLNTIGHIVKGNSSSVIMNQLRKLSHLHLIKQRAYVDGKWVGASTEKVFQVSNPANGEILSEIPDMNEKDVEAATKAALTAFKKWSNIRPYDRSKLMRNWFDLMVKNQETLAQIITLEGGKPYAESVAEVNYGNSYIEFYAEEAKRINGEIISGTQPTKQYFVTSNPIGVVGLITSFNFPLAMITRKLSAALAAGCTCIIKPSTDTPLTALAMAELAHQAGIPKGVVNVITGSHGSNASIVGYLCSNPDVKGISFTGSVEVGKIINERCAPNIKRVCLELGGNAPFIVYNSANVANAVQSAISSKFRCSGQACVAPNRFLVQDGIYDCFIENLLVEIGKLKMGDGSHKDVKVGPLINVAQVEKIRHLVEDAVSKGANVLIGGRKAPLVGDLFYEPTVITDIRETMHIYREEIFGPVISILKFRTEEESLLVANQTDLGLAGYIFSGDINQIFRVSKELEVGMVGVNEGIISAAEIPFGGIKSSGIGREGGHHGLREFLDYKYICVGNLN</sequence>
<evidence type="ECO:0000256" key="7">
    <source>
        <dbReference type="PROSITE-ProRule" id="PRU10007"/>
    </source>
</evidence>
<reference evidence="10 11" key="1">
    <citation type="submission" date="2023-03" db="EMBL/GenBank/DDBJ databases">
        <title>Genome insight into feeding habits of ladybird beetles.</title>
        <authorList>
            <person name="Li H.-S."/>
            <person name="Huang Y.-H."/>
            <person name="Pang H."/>
        </authorList>
    </citation>
    <scope>NUCLEOTIDE SEQUENCE [LARGE SCALE GENOMIC DNA]</scope>
    <source>
        <strain evidence="10">SYSU_2023b</strain>
        <tissue evidence="10">Whole body</tissue>
    </source>
</reference>
<accession>A0AAW1UJR3</accession>
<comment type="caution">
    <text evidence="10">The sequence shown here is derived from an EMBL/GenBank/DDBJ whole genome shotgun (WGS) entry which is preliminary data.</text>
</comment>
<dbReference type="GO" id="GO:0005739">
    <property type="term" value="C:mitochondrion"/>
    <property type="evidence" value="ECO:0007669"/>
    <property type="project" value="TreeGrafter"/>
</dbReference>
<evidence type="ECO:0000256" key="4">
    <source>
        <dbReference type="ARBA" id="ARBA00019842"/>
    </source>
</evidence>
<organism evidence="10 11">
    <name type="scientific">Henosepilachna vigintioctopunctata</name>
    <dbReference type="NCBI Taxonomy" id="420089"/>
    <lineage>
        <taxon>Eukaryota</taxon>
        <taxon>Metazoa</taxon>
        <taxon>Ecdysozoa</taxon>
        <taxon>Arthropoda</taxon>
        <taxon>Hexapoda</taxon>
        <taxon>Insecta</taxon>
        <taxon>Pterygota</taxon>
        <taxon>Neoptera</taxon>
        <taxon>Endopterygota</taxon>
        <taxon>Coleoptera</taxon>
        <taxon>Polyphaga</taxon>
        <taxon>Cucujiformia</taxon>
        <taxon>Coccinelloidea</taxon>
        <taxon>Coccinellidae</taxon>
        <taxon>Epilachninae</taxon>
        <taxon>Epilachnini</taxon>
        <taxon>Henosepilachna</taxon>
    </lineage>
</organism>
<dbReference type="InterPro" id="IPR016162">
    <property type="entry name" value="Ald_DH_N"/>
</dbReference>
<dbReference type="InterPro" id="IPR016163">
    <property type="entry name" value="Ald_DH_C"/>
</dbReference>
<feature type="domain" description="Aldehyde dehydrogenase" evidence="9">
    <location>
        <begin position="44"/>
        <end position="506"/>
    </location>
</feature>
<evidence type="ECO:0000259" key="9">
    <source>
        <dbReference type="Pfam" id="PF00171"/>
    </source>
</evidence>
<dbReference type="EMBL" id="JARQZJ010000064">
    <property type="protein sequence ID" value="KAK9880352.1"/>
    <property type="molecule type" value="Genomic_DNA"/>
</dbReference>
<dbReference type="PANTHER" id="PTHR43353">
    <property type="entry name" value="SUCCINATE-SEMIALDEHYDE DEHYDROGENASE, MITOCHONDRIAL"/>
    <property type="match status" value="1"/>
</dbReference>
<evidence type="ECO:0000256" key="3">
    <source>
        <dbReference type="ARBA" id="ARBA00013051"/>
    </source>
</evidence>
<evidence type="ECO:0000256" key="8">
    <source>
        <dbReference type="RuleBase" id="RU003345"/>
    </source>
</evidence>
<feature type="active site" evidence="7">
    <location>
        <position position="283"/>
    </location>
</feature>
<dbReference type="PROSITE" id="PS00070">
    <property type="entry name" value="ALDEHYDE_DEHYDR_CYS"/>
    <property type="match status" value="1"/>
</dbReference>
<keyword evidence="5 8" id="KW-0560">Oxidoreductase</keyword>
<dbReference type="PANTHER" id="PTHR43353:SF5">
    <property type="entry name" value="SUCCINATE-SEMIALDEHYDE DEHYDROGENASE, MITOCHONDRIAL"/>
    <property type="match status" value="1"/>
</dbReference>
<dbReference type="AlphaFoldDB" id="A0AAW1UJR3"/>
<gene>
    <name evidence="10" type="ORF">WA026_010236</name>
</gene>
<dbReference type="FunFam" id="3.40.309.10:FF:000004">
    <property type="entry name" value="Succinate-semialdehyde dehydrogenase I"/>
    <property type="match status" value="1"/>
</dbReference>
<dbReference type="PROSITE" id="PS00687">
    <property type="entry name" value="ALDEHYDE_DEHYDR_GLU"/>
    <property type="match status" value="1"/>
</dbReference>
<dbReference type="InterPro" id="IPR016160">
    <property type="entry name" value="Ald_DH_CS_CYS"/>
</dbReference>
<evidence type="ECO:0000256" key="1">
    <source>
        <dbReference type="ARBA" id="ARBA00005176"/>
    </source>
</evidence>
<keyword evidence="11" id="KW-1185">Reference proteome</keyword>
<proteinExistence type="inferred from homology"/>
<evidence type="ECO:0000256" key="5">
    <source>
        <dbReference type="ARBA" id="ARBA00023002"/>
    </source>
</evidence>
<dbReference type="FunFam" id="3.40.605.10:FF:000005">
    <property type="entry name" value="Succinate-semialdehyde dehydrogenase I"/>
    <property type="match status" value="1"/>
</dbReference>
<dbReference type="InterPro" id="IPR050740">
    <property type="entry name" value="Aldehyde_DH_Superfamily"/>
</dbReference>
<dbReference type="Gene3D" id="3.40.605.10">
    <property type="entry name" value="Aldehyde Dehydrogenase, Chain A, domain 1"/>
    <property type="match status" value="1"/>
</dbReference>
<comment type="pathway">
    <text evidence="1">Amino-acid degradation; 4-aminobutanoate degradation.</text>
</comment>
<comment type="similarity">
    <text evidence="2 8">Belongs to the aldehyde dehydrogenase family.</text>
</comment>
<dbReference type="GO" id="GO:0004777">
    <property type="term" value="F:succinate-semialdehyde dehydrogenase (NAD+) activity"/>
    <property type="evidence" value="ECO:0007669"/>
    <property type="project" value="UniProtKB-EC"/>
</dbReference>
<evidence type="ECO:0000313" key="10">
    <source>
        <dbReference type="EMBL" id="KAK9880352.1"/>
    </source>
</evidence>
<dbReference type="CDD" id="cd07103">
    <property type="entry name" value="ALDH_F5_SSADH_GabD"/>
    <property type="match status" value="1"/>
</dbReference>
<dbReference type="SUPFAM" id="SSF53720">
    <property type="entry name" value="ALDH-like"/>
    <property type="match status" value="1"/>
</dbReference>
<evidence type="ECO:0000256" key="6">
    <source>
        <dbReference type="ARBA" id="ARBA00030806"/>
    </source>
</evidence>
<dbReference type="Proteomes" id="UP001431783">
    <property type="component" value="Unassembled WGS sequence"/>
</dbReference>
<dbReference type="InterPro" id="IPR016161">
    <property type="entry name" value="Ald_DH/histidinol_DH"/>
</dbReference>
<protein>
    <recommendedName>
        <fullName evidence="4">Succinate-semialdehyde dehydrogenase, mitochondrial</fullName>
        <ecNumber evidence="3">1.2.1.24</ecNumber>
    </recommendedName>
    <alternativeName>
        <fullName evidence="6">NAD(+)-dependent succinic semialdehyde dehydrogenase</fullName>
    </alternativeName>
</protein>
<evidence type="ECO:0000256" key="2">
    <source>
        <dbReference type="ARBA" id="ARBA00009986"/>
    </source>
</evidence>
<dbReference type="Gene3D" id="3.40.309.10">
    <property type="entry name" value="Aldehyde Dehydrogenase, Chain A, domain 2"/>
    <property type="match status" value="1"/>
</dbReference>